<evidence type="ECO:0000313" key="6">
    <source>
        <dbReference type="EMBL" id="AGB58299.1"/>
    </source>
</evidence>
<sequence length="116" mass="13370">MALRLAGVRLPGKKRVDIALTQVHGIGRATSIQILTEADIAGETRCYDLENHQIKTLRKIITNYQTEGDLRRLGHLYIQRLKKIKSFRGGRHHQCLPIRGQRSRTNAQTQKKKRNF</sequence>
<keyword evidence="4" id="KW-0699">rRNA-binding</keyword>
<geneLocation type="chloroplast" evidence="6"/>
<dbReference type="HAMAP" id="MF_01315">
    <property type="entry name" value="Ribosomal_uS13"/>
    <property type="match status" value="1"/>
</dbReference>
<dbReference type="AlphaFoldDB" id="L7QI64"/>
<keyword evidence="6" id="KW-0150">Chloroplast</keyword>
<keyword evidence="4" id="KW-0694">RNA-binding</keyword>
<dbReference type="InterPro" id="IPR018269">
    <property type="entry name" value="Ribosomal_uS13_CS"/>
</dbReference>
<name>L7QI64_KARVE</name>
<dbReference type="GO" id="GO:0005829">
    <property type="term" value="C:cytosol"/>
    <property type="evidence" value="ECO:0007669"/>
    <property type="project" value="TreeGrafter"/>
</dbReference>
<evidence type="ECO:0000256" key="1">
    <source>
        <dbReference type="ARBA" id="ARBA00008080"/>
    </source>
</evidence>
<keyword evidence="6" id="KW-0934">Plastid</keyword>
<dbReference type="PANTHER" id="PTHR10871">
    <property type="entry name" value="30S RIBOSOMAL PROTEIN S13/40S RIBOSOMAL PROTEIN S18"/>
    <property type="match status" value="1"/>
</dbReference>
<dbReference type="InterPro" id="IPR027437">
    <property type="entry name" value="Rbsml_uS13_C"/>
</dbReference>
<comment type="subunit">
    <text evidence="4">Part of the 30S ribosomal subunit.</text>
</comment>
<reference evidence="6" key="1">
    <citation type="journal article" date="2013" name="Mol. Biol. Evol.">
        <title>A tertiary plastid gains RNA editing in its new host.</title>
        <authorList>
            <person name="Jackson C.J."/>
            <person name="Gornik S.G."/>
            <person name="Waller R.F."/>
        </authorList>
    </citation>
    <scope>NUCLEOTIDE SEQUENCE</scope>
</reference>
<proteinExistence type="evidence at transcript level"/>
<dbReference type="Gene3D" id="1.10.8.50">
    <property type="match status" value="1"/>
</dbReference>
<dbReference type="PROSITE" id="PS50159">
    <property type="entry name" value="RIBOSOMAL_S13_2"/>
    <property type="match status" value="1"/>
</dbReference>
<dbReference type="GO" id="GO:0019843">
    <property type="term" value="F:rRNA binding"/>
    <property type="evidence" value="ECO:0007669"/>
    <property type="project" value="UniProtKB-UniRule"/>
</dbReference>
<organism evidence="6">
    <name type="scientific">Karlodinium veneficum</name>
    <name type="common">Dinoflagellate</name>
    <name type="synonym">Karlodinium micrum</name>
    <dbReference type="NCBI Taxonomy" id="407301"/>
    <lineage>
        <taxon>Eukaryota</taxon>
        <taxon>Sar</taxon>
        <taxon>Alveolata</taxon>
        <taxon>Dinophyceae</taxon>
        <taxon>Gymnodiniales</taxon>
        <taxon>Kareniaceae</taxon>
        <taxon>Karlodinium</taxon>
    </lineage>
</organism>
<comment type="similarity">
    <text evidence="1 4 5">Belongs to the universal ribosomal protein uS13 family.</text>
</comment>
<dbReference type="GO" id="GO:0009507">
    <property type="term" value="C:chloroplast"/>
    <property type="evidence" value="ECO:0007669"/>
    <property type="project" value="UniProtKB-SubCell"/>
</dbReference>
<evidence type="ECO:0000256" key="2">
    <source>
        <dbReference type="ARBA" id="ARBA00022980"/>
    </source>
</evidence>
<dbReference type="PIRSF" id="PIRSF002134">
    <property type="entry name" value="Ribosomal_S13"/>
    <property type="match status" value="1"/>
</dbReference>
<evidence type="ECO:0000256" key="4">
    <source>
        <dbReference type="HAMAP-Rule" id="MF_01315"/>
    </source>
</evidence>
<evidence type="ECO:0000256" key="5">
    <source>
        <dbReference type="RuleBase" id="RU003830"/>
    </source>
</evidence>
<protein>
    <recommendedName>
        <fullName evidence="4">Small ribosomal subunit protein uS13c</fullName>
    </recommendedName>
</protein>
<evidence type="ECO:0000256" key="3">
    <source>
        <dbReference type="ARBA" id="ARBA00023274"/>
    </source>
</evidence>
<dbReference type="Gene3D" id="4.10.910.10">
    <property type="entry name" value="30s ribosomal protein s13, domain 2"/>
    <property type="match status" value="1"/>
</dbReference>
<comment type="function">
    <text evidence="4">Located at the top of the head of the 30S subunit, it contacts several helices of the 16S rRNA.</text>
</comment>
<dbReference type="SUPFAM" id="SSF46946">
    <property type="entry name" value="S13-like H2TH domain"/>
    <property type="match status" value="1"/>
</dbReference>
<gene>
    <name evidence="4 6" type="primary">rps13</name>
</gene>
<keyword evidence="2 4" id="KW-0689">Ribosomal protein</keyword>
<dbReference type="GO" id="GO:0003735">
    <property type="term" value="F:structural constituent of ribosome"/>
    <property type="evidence" value="ECO:0007669"/>
    <property type="project" value="InterPro"/>
</dbReference>
<dbReference type="InterPro" id="IPR001892">
    <property type="entry name" value="Ribosomal_uS13"/>
</dbReference>
<dbReference type="PROSITE" id="PS00646">
    <property type="entry name" value="RIBOSOMAL_S13_1"/>
    <property type="match status" value="1"/>
</dbReference>
<comment type="subcellular location">
    <subcellularLocation>
        <location evidence="4">Plastid</location>
        <location evidence="4">Chloroplast</location>
    </subcellularLocation>
</comment>
<keyword evidence="3 4" id="KW-0687">Ribonucleoprotein</keyword>
<dbReference type="EMBL" id="JX292175">
    <property type="protein sequence ID" value="AGB58299.1"/>
    <property type="molecule type" value="mRNA"/>
</dbReference>
<dbReference type="GO" id="GO:0006412">
    <property type="term" value="P:translation"/>
    <property type="evidence" value="ECO:0007669"/>
    <property type="project" value="UniProtKB-UniRule"/>
</dbReference>
<accession>L7QI64</accession>
<dbReference type="FunFam" id="1.10.8.50:FF:000001">
    <property type="entry name" value="30S ribosomal protein S13"/>
    <property type="match status" value="1"/>
</dbReference>
<dbReference type="GO" id="GO:0015935">
    <property type="term" value="C:small ribosomal subunit"/>
    <property type="evidence" value="ECO:0007669"/>
    <property type="project" value="TreeGrafter"/>
</dbReference>
<dbReference type="PANTHER" id="PTHR10871:SF1">
    <property type="entry name" value="SMALL RIBOSOMAL SUBUNIT PROTEIN US13M"/>
    <property type="match status" value="1"/>
</dbReference>
<dbReference type="InterPro" id="IPR010979">
    <property type="entry name" value="Ribosomal_uS13-like_H2TH"/>
</dbReference>
<dbReference type="Pfam" id="PF00416">
    <property type="entry name" value="Ribosomal_S13"/>
    <property type="match status" value="1"/>
</dbReference>